<keyword evidence="2" id="KW-1185">Reference proteome</keyword>
<accession>A0A2P4XVT7</accession>
<comment type="caution">
    <text evidence="1">The sequence shown here is derived from an EMBL/GenBank/DDBJ whole genome shotgun (WGS) entry which is preliminary data.</text>
</comment>
<evidence type="ECO:0000313" key="1">
    <source>
        <dbReference type="EMBL" id="POM69675.1"/>
    </source>
</evidence>
<proteinExistence type="predicted"/>
<gene>
    <name evidence="1" type="ORF">PHPALM_14027</name>
</gene>
<dbReference type="AlphaFoldDB" id="A0A2P4XVT7"/>
<reference evidence="1 2" key="1">
    <citation type="journal article" date="2017" name="Genome Biol. Evol.">
        <title>Phytophthora megakarya and P. palmivora, closely related causal agents of cacao black pod rot, underwent increases in genome sizes and gene numbers by different mechanisms.</title>
        <authorList>
            <person name="Ali S.S."/>
            <person name="Shao J."/>
            <person name="Lary D.J."/>
            <person name="Kronmiller B."/>
            <person name="Shen D."/>
            <person name="Strem M.D."/>
            <person name="Amoako-Attah I."/>
            <person name="Akrofi A.Y."/>
            <person name="Begoude B.A."/>
            <person name="Ten Hoopen G.M."/>
            <person name="Coulibaly K."/>
            <person name="Kebe B.I."/>
            <person name="Melnick R.L."/>
            <person name="Guiltinan M.J."/>
            <person name="Tyler B.M."/>
            <person name="Meinhardt L.W."/>
            <person name="Bailey B.A."/>
        </authorList>
    </citation>
    <scope>NUCLEOTIDE SEQUENCE [LARGE SCALE GENOMIC DNA]</scope>
    <source>
        <strain evidence="2">sbr112.9</strain>
    </source>
</reference>
<dbReference type="OrthoDB" id="143667at2759"/>
<evidence type="ECO:0000313" key="2">
    <source>
        <dbReference type="Proteomes" id="UP000237271"/>
    </source>
</evidence>
<dbReference type="EMBL" id="NCKW01007831">
    <property type="protein sequence ID" value="POM69675.1"/>
    <property type="molecule type" value="Genomic_DNA"/>
</dbReference>
<organism evidence="1 2">
    <name type="scientific">Phytophthora palmivora</name>
    <dbReference type="NCBI Taxonomy" id="4796"/>
    <lineage>
        <taxon>Eukaryota</taxon>
        <taxon>Sar</taxon>
        <taxon>Stramenopiles</taxon>
        <taxon>Oomycota</taxon>
        <taxon>Peronosporomycetes</taxon>
        <taxon>Peronosporales</taxon>
        <taxon>Peronosporaceae</taxon>
        <taxon>Phytophthora</taxon>
    </lineage>
</organism>
<dbReference type="Proteomes" id="UP000237271">
    <property type="component" value="Unassembled WGS sequence"/>
</dbReference>
<protein>
    <submittedName>
        <fullName evidence="1">Uncharacterized protein</fullName>
    </submittedName>
</protein>
<sequence length="66" mass="7474">MICTLEDPIWVPGHAPYLDQLSRLWMITRSAGLYVLWTTRNKMLIEDQAPPITSVACYKAILPVAT</sequence>
<name>A0A2P4XVT7_9STRA</name>